<evidence type="ECO:0000259" key="8">
    <source>
        <dbReference type="PROSITE" id="PS51671"/>
    </source>
</evidence>
<proteinExistence type="inferred from homology"/>
<gene>
    <name evidence="7" type="primary">glnD</name>
    <name evidence="9" type="ORF">NBG4_80025</name>
</gene>
<dbReference type="CDD" id="cd05401">
    <property type="entry name" value="NT_GlnE_GlnD_like"/>
    <property type="match status" value="1"/>
</dbReference>
<dbReference type="SUPFAM" id="SSF55021">
    <property type="entry name" value="ACT-like"/>
    <property type="match status" value="2"/>
</dbReference>
<evidence type="ECO:0000256" key="2">
    <source>
        <dbReference type="ARBA" id="ARBA00022695"/>
    </source>
</evidence>
<dbReference type="HAMAP" id="MF_00277">
    <property type="entry name" value="PII_uridylyl_transf"/>
    <property type="match status" value="1"/>
</dbReference>
<keyword evidence="10" id="KW-1185">Reference proteome</keyword>
<keyword evidence="6 7" id="KW-0511">Multifunctional enzyme</keyword>
<comment type="cofactor">
    <cofactor evidence="7">
        <name>Mg(2+)</name>
        <dbReference type="ChEBI" id="CHEBI:18420"/>
    </cofactor>
</comment>
<dbReference type="InterPro" id="IPR002912">
    <property type="entry name" value="ACT_dom"/>
</dbReference>
<dbReference type="Pfam" id="PF08335">
    <property type="entry name" value="GlnD_UR_UTase"/>
    <property type="match status" value="1"/>
</dbReference>
<keyword evidence="1 7" id="KW-0808">Transferase</keyword>
<dbReference type="InterPro" id="IPR006674">
    <property type="entry name" value="HD_domain"/>
</dbReference>
<name>A0A2U3QKP1_9BACT</name>
<dbReference type="InterPro" id="IPR003607">
    <property type="entry name" value="HD/PDEase_dom"/>
</dbReference>
<dbReference type="Pfam" id="PF24931">
    <property type="entry name" value="ACT_ACR9_3rd"/>
    <property type="match status" value="1"/>
</dbReference>
<feature type="domain" description="ACT" evidence="8">
    <location>
        <begin position="757"/>
        <end position="828"/>
    </location>
</feature>
<dbReference type="PIRSF" id="PIRSF006288">
    <property type="entry name" value="PII_uridyltransf"/>
    <property type="match status" value="1"/>
</dbReference>
<dbReference type="Gene3D" id="3.30.70.260">
    <property type="match status" value="1"/>
</dbReference>
<dbReference type="GO" id="GO:0008081">
    <property type="term" value="F:phosphoric diester hydrolase activity"/>
    <property type="evidence" value="ECO:0007669"/>
    <property type="project" value="UniProtKB-UniRule"/>
</dbReference>
<organism evidence="9 10">
    <name type="scientific">Candidatus Sulfobium mesophilum</name>
    <dbReference type="NCBI Taxonomy" id="2016548"/>
    <lineage>
        <taxon>Bacteria</taxon>
        <taxon>Pseudomonadati</taxon>
        <taxon>Nitrospirota</taxon>
        <taxon>Nitrospiria</taxon>
        <taxon>Nitrospirales</taxon>
        <taxon>Nitrospiraceae</taxon>
        <taxon>Candidatus Sulfobium</taxon>
    </lineage>
</organism>
<keyword evidence="3" id="KW-0677">Repeat</keyword>
<dbReference type="PANTHER" id="PTHR47320:SF1">
    <property type="entry name" value="BIFUNCTIONAL URIDYLYLTRANSFERASE_URIDYLYL-REMOVING ENZYME"/>
    <property type="match status" value="1"/>
</dbReference>
<dbReference type="CDD" id="cd00077">
    <property type="entry name" value="HDc"/>
    <property type="match status" value="1"/>
</dbReference>
<dbReference type="SUPFAM" id="SSF81301">
    <property type="entry name" value="Nucleotidyltransferase"/>
    <property type="match status" value="1"/>
</dbReference>
<comment type="catalytic activity">
    <reaction evidence="7">
        <text>[protein-PII]-uridylyl-L-tyrosine + H2O = [protein-PII]-L-tyrosine + UMP + H(+)</text>
        <dbReference type="Rhea" id="RHEA:48600"/>
        <dbReference type="Rhea" id="RHEA-COMP:12147"/>
        <dbReference type="Rhea" id="RHEA-COMP:12148"/>
        <dbReference type="ChEBI" id="CHEBI:15377"/>
        <dbReference type="ChEBI" id="CHEBI:15378"/>
        <dbReference type="ChEBI" id="CHEBI:46858"/>
        <dbReference type="ChEBI" id="CHEBI:57865"/>
        <dbReference type="ChEBI" id="CHEBI:90602"/>
    </reaction>
</comment>
<evidence type="ECO:0000313" key="10">
    <source>
        <dbReference type="Proteomes" id="UP000245125"/>
    </source>
</evidence>
<dbReference type="Gene3D" id="1.10.3090.10">
    <property type="entry name" value="cca-adding enzyme, domain 2"/>
    <property type="match status" value="1"/>
</dbReference>
<sequence>MIMNTKIFDEIEGWFNENQGGIALAECYTAKMDQIVQDIFNSVNKDVKAVLIATGGYGRRELCPYSDVDIMFFALNRADTAAAEHILYKLWDTGFEISHSFRTPAECIEEASRDMRTRTSLLEARFLAGDKKLFDIFRSRVSPEITFRKQKDFVREKLIEMEKRHLSSGDSVFLLEPHIKEGEGGLRDIHTAFWLSRVALKMDKFSDFSKLLGPHDFRRFIGAYDFLLRCRFGLHLESKRKNDILSFEYQKSVAARLGFKDSVKFTATERLMRYYYLKSRIIQETMRKIMSACSKPYVPLFRDWRIKRINDDFSLSGGNIIMTKERLFAGHPDKIMEAFYLFSKTGKKFSDGTREKIRSALLHINRRTRHSPAAVHHFLEILRGERVYDTLREMHETGVLGRFIPEFGVLRQLVVHEPYHMYTVDEHTLLAIRNLERLRTTRFQNLEEFHRIIKDMERIDTLLMALLFHDIGKAAGRHHEEEGYKRLKSIMERFNLDIKKRTKVEFLVKNHILMSRIALKMEASDEEVVAMFSDAVGDAENLDAIYLITYADMSAVNPGFWNSWKAYLLKELYDHTRNYLSGTREGRGEYLDGLRALCRKDELPGLMNFVAEMPDRYLFSTMRNRIIEDYGLVLKARESGFAIRIDSGPHEVAELSLSAGDRPGLFSRMVGFLSSRGLNIVSGKIFTGRRGSVIDKITVSNWKDLWWDGFEEDLSEGLRGVITEGKPLNVISSPVRTESPFSIFVELDNELSEEYTLVEIFSPDRLGLLYDISNVMYLNGVNIISARINTDRGQAQDIFYVQSEKHKMDYIKAQLILSELWTILKGKT</sequence>
<evidence type="ECO:0000256" key="5">
    <source>
        <dbReference type="ARBA" id="ARBA00022842"/>
    </source>
</evidence>
<keyword evidence="5 7" id="KW-0460">Magnesium</keyword>
<protein>
    <recommendedName>
        <fullName evidence="7">Bifunctional uridylyltransferase/uridylyl-removing enzyme</fullName>
        <shortName evidence="7">UTase/UR</shortName>
    </recommendedName>
    <alternativeName>
        <fullName evidence="7">Bifunctional [protein-PII] modification enzyme</fullName>
    </alternativeName>
    <alternativeName>
        <fullName evidence="7">Bifunctional nitrogen sensor protein</fullName>
    </alternativeName>
    <domain>
        <recommendedName>
            <fullName evidence="7">[Protein-PII] uridylyltransferase</fullName>
            <shortName evidence="7">PII uridylyltransferase</shortName>
            <shortName evidence="7">UTase</shortName>
            <ecNumber evidence="7">2.7.7.59</ecNumber>
        </recommendedName>
    </domain>
    <domain>
        <recommendedName>
            <fullName evidence="7">[Protein-PII]-UMP uridylyl-removing enzyme</fullName>
            <shortName evidence="7">UR</shortName>
            <ecNumber evidence="7">3.1.4.-</ecNumber>
        </recommendedName>
    </domain>
</protein>
<dbReference type="EMBL" id="OUUY01000130">
    <property type="protein sequence ID" value="SPQ01925.1"/>
    <property type="molecule type" value="Genomic_DNA"/>
</dbReference>
<dbReference type="GO" id="GO:0008773">
    <property type="term" value="F:[protein-PII] uridylyltransferase activity"/>
    <property type="evidence" value="ECO:0007669"/>
    <property type="project" value="UniProtKB-UniRule"/>
</dbReference>
<dbReference type="InterPro" id="IPR045865">
    <property type="entry name" value="ACT-like_dom_sf"/>
</dbReference>
<evidence type="ECO:0000256" key="3">
    <source>
        <dbReference type="ARBA" id="ARBA00022737"/>
    </source>
</evidence>
<accession>A0A2U3QKP1</accession>
<dbReference type="AlphaFoldDB" id="A0A2U3QKP1"/>
<dbReference type="Proteomes" id="UP000245125">
    <property type="component" value="Unassembled WGS sequence"/>
</dbReference>
<comment type="caution">
    <text evidence="7">Lacks conserved residue(s) required for the propagation of feature annotation.</text>
</comment>
<dbReference type="EC" id="3.1.4.-" evidence="7"/>
<keyword evidence="2 7" id="KW-0548">Nucleotidyltransferase</keyword>
<comment type="function">
    <text evidence="7">Modifies, by uridylylation and deuridylylation, the PII regulatory proteins (GlnB and homologs), in response to the nitrogen status of the cell that GlnD senses through the glutamine level. Under low glutamine levels, catalyzes the conversion of the PII proteins and UTP to PII-UMP and PPi, while under higher glutamine levels, GlnD hydrolyzes PII-UMP to PII and UMP (deuridylylation). Thus, controls uridylylation state and activity of the PII proteins, and plays an important role in the regulation of nitrogen metabolism.</text>
</comment>
<dbReference type="Pfam" id="PF01966">
    <property type="entry name" value="HD"/>
    <property type="match status" value="1"/>
</dbReference>
<comment type="activity regulation">
    <text evidence="7">Uridylyltransferase (UTase) activity is inhibited by glutamine, while glutamine activates uridylyl-removing (UR) activity.</text>
</comment>
<dbReference type="SMART" id="SM00471">
    <property type="entry name" value="HDc"/>
    <property type="match status" value="1"/>
</dbReference>
<evidence type="ECO:0000256" key="4">
    <source>
        <dbReference type="ARBA" id="ARBA00022801"/>
    </source>
</evidence>
<feature type="region of interest" description="Uridylyltransferase" evidence="7">
    <location>
        <begin position="1"/>
        <end position="308"/>
    </location>
</feature>
<dbReference type="SUPFAM" id="SSF109604">
    <property type="entry name" value="HD-domain/PDEase-like"/>
    <property type="match status" value="1"/>
</dbReference>
<dbReference type="PROSITE" id="PS51671">
    <property type="entry name" value="ACT"/>
    <property type="match status" value="2"/>
</dbReference>
<dbReference type="SUPFAM" id="SSF81593">
    <property type="entry name" value="Nucleotidyltransferase substrate binding subunit/domain"/>
    <property type="match status" value="1"/>
</dbReference>
<dbReference type="InterPro" id="IPR013546">
    <property type="entry name" value="PII_UdlTrfase/GS_AdlTrfase"/>
</dbReference>
<dbReference type="EC" id="2.7.7.59" evidence="7"/>
<keyword evidence="4 7" id="KW-0378">Hydrolase</keyword>
<dbReference type="CDD" id="cd04900">
    <property type="entry name" value="ACT_UUR-like_1"/>
    <property type="match status" value="1"/>
</dbReference>
<evidence type="ECO:0000256" key="1">
    <source>
        <dbReference type="ARBA" id="ARBA00022679"/>
    </source>
</evidence>
<evidence type="ECO:0000313" key="9">
    <source>
        <dbReference type="EMBL" id="SPQ01925.1"/>
    </source>
</evidence>
<dbReference type="InterPro" id="IPR010043">
    <property type="entry name" value="UTase/UR"/>
</dbReference>
<evidence type="ECO:0000256" key="6">
    <source>
        <dbReference type="ARBA" id="ARBA00023268"/>
    </source>
</evidence>
<evidence type="ECO:0000256" key="7">
    <source>
        <dbReference type="HAMAP-Rule" id="MF_00277"/>
    </source>
</evidence>
<reference evidence="10" key="1">
    <citation type="submission" date="2018-03" db="EMBL/GenBank/DDBJ databases">
        <authorList>
            <person name="Zecchin S."/>
        </authorList>
    </citation>
    <scope>NUCLEOTIDE SEQUENCE [LARGE SCALE GENOMIC DNA]</scope>
</reference>
<dbReference type="GO" id="GO:0006808">
    <property type="term" value="P:regulation of nitrogen utilization"/>
    <property type="evidence" value="ECO:0007669"/>
    <property type="project" value="UniProtKB-UniRule"/>
</dbReference>
<comment type="similarity">
    <text evidence="7">Belongs to the GlnD family.</text>
</comment>
<dbReference type="NCBIfam" id="TIGR01693">
    <property type="entry name" value="UTase_glnD"/>
    <property type="match status" value="1"/>
</dbReference>
<dbReference type="InterPro" id="IPR043519">
    <property type="entry name" value="NT_sf"/>
</dbReference>
<comment type="catalytic activity">
    <reaction evidence="7">
        <text>[protein-PII]-L-tyrosine + UTP = [protein-PII]-uridylyl-L-tyrosine + diphosphate</text>
        <dbReference type="Rhea" id="RHEA:13673"/>
        <dbReference type="Rhea" id="RHEA-COMP:12147"/>
        <dbReference type="Rhea" id="RHEA-COMP:12148"/>
        <dbReference type="ChEBI" id="CHEBI:33019"/>
        <dbReference type="ChEBI" id="CHEBI:46398"/>
        <dbReference type="ChEBI" id="CHEBI:46858"/>
        <dbReference type="ChEBI" id="CHEBI:90602"/>
        <dbReference type="EC" id="2.7.7.59"/>
    </reaction>
</comment>
<dbReference type="PANTHER" id="PTHR47320">
    <property type="entry name" value="BIFUNCTIONAL URIDYLYLTRANSFERASE/URIDYLYL-REMOVING ENZYME"/>
    <property type="match status" value="1"/>
</dbReference>
<feature type="domain" description="ACT" evidence="8">
    <location>
        <begin position="654"/>
        <end position="732"/>
    </location>
</feature>
<comment type="domain">
    <text evidence="7">Has four distinct domains: an N-terminal nucleotidyltransferase (NT) domain responsible for UTase activity, a central HD domain that encodes UR activity, and two C-terminal ACT domains that seem to have a role in glutamine sensing.</text>
</comment>